<dbReference type="Pfam" id="PF05193">
    <property type="entry name" value="Peptidase_M16_C"/>
    <property type="match status" value="1"/>
</dbReference>
<dbReference type="Pfam" id="PF00675">
    <property type="entry name" value="Peptidase_M16"/>
    <property type="match status" value="1"/>
</dbReference>
<proteinExistence type="predicted"/>
<dbReference type="InterPro" id="IPR007863">
    <property type="entry name" value="Peptidase_M16_C"/>
</dbReference>
<dbReference type="InterPro" id="IPR011765">
    <property type="entry name" value="Pept_M16_N"/>
</dbReference>
<keyword evidence="1" id="KW-0732">Signal</keyword>
<dbReference type="Gene3D" id="3.30.830.10">
    <property type="entry name" value="Metalloenzyme, LuxS/M16 peptidase-like"/>
    <property type="match status" value="2"/>
</dbReference>
<keyword evidence="5" id="KW-1185">Reference proteome</keyword>
<evidence type="ECO:0000313" key="4">
    <source>
        <dbReference type="EMBL" id="MFD1912669.1"/>
    </source>
</evidence>
<dbReference type="Proteomes" id="UP001597353">
    <property type="component" value="Unassembled WGS sequence"/>
</dbReference>
<evidence type="ECO:0000313" key="5">
    <source>
        <dbReference type="Proteomes" id="UP001597353"/>
    </source>
</evidence>
<feature type="signal peptide" evidence="1">
    <location>
        <begin position="1"/>
        <end position="20"/>
    </location>
</feature>
<comment type="caution">
    <text evidence="4">The sequence shown here is derived from an EMBL/GenBank/DDBJ whole genome shotgun (WGS) entry which is preliminary data.</text>
</comment>
<organism evidence="4 5">
    <name type="scientific">Halodurantibacterium flavum</name>
    <dbReference type="NCBI Taxonomy" id="1382802"/>
    <lineage>
        <taxon>Bacteria</taxon>
        <taxon>Pseudomonadati</taxon>
        <taxon>Pseudomonadota</taxon>
        <taxon>Alphaproteobacteria</taxon>
        <taxon>Rhodobacterales</taxon>
        <taxon>Paracoccaceae</taxon>
        <taxon>Halodurantibacterium</taxon>
    </lineage>
</organism>
<sequence>MMMRLFAGALALCLAGPAFAQIEIQEVESPGGITAWLVEEHSIPFVALELRFGGGGNADPEGRRGAVNLMTALLEEGAGDLDAAGFAVAQEELAASFRFSAGNDAVSVSARFLTENRDEALDLLRLALTEPRFDDAAVERVRGQVLASIRSDQRSAGAIAAREFNALAYGDHPYGSPLDGTEESVAALTRADLQEAHARALTRGRLQVAAVGDITAEELGPLLDRLLADLPLDGPEPPPDVAVGVTGGTTIIDFAAPQSVILFGQGGIAFDDPDYFAAFVLNEVLGGGRFSTRLMRELRERRGLTYGVGTSLVGRDHSDALLGQVSVPNARVAEAVELIREEWARLAAEGLTPEELERAQVFLTGAYPLRFDGNATIAGILVGMQAQGMPIDYPNTRNDRIMAVTLEDVQRVAARLLDPEGLHFVIVGQPEGMDG</sequence>
<dbReference type="PANTHER" id="PTHR11851">
    <property type="entry name" value="METALLOPROTEASE"/>
    <property type="match status" value="1"/>
</dbReference>
<evidence type="ECO:0000256" key="1">
    <source>
        <dbReference type="SAM" id="SignalP"/>
    </source>
</evidence>
<accession>A0ABW4S5H5</accession>
<dbReference type="InterPro" id="IPR011249">
    <property type="entry name" value="Metalloenz_LuxS/M16"/>
</dbReference>
<gene>
    <name evidence="4" type="ORF">ACFSGJ_10660</name>
</gene>
<dbReference type="RefSeq" id="WP_390261376.1">
    <property type="nucleotide sequence ID" value="NZ_JBHUGH010000009.1"/>
</dbReference>
<dbReference type="SUPFAM" id="SSF63411">
    <property type="entry name" value="LuxS/MPP-like metallohydrolase"/>
    <property type="match status" value="2"/>
</dbReference>
<dbReference type="PANTHER" id="PTHR11851:SF224">
    <property type="entry name" value="PROCESSING PROTEASE"/>
    <property type="match status" value="1"/>
</dbReference>
<feature type="domain" description="Peptidase M16 C-terminal" evidence="3">
    <location>
        <begin position="188"/>
        <end position="360"/>
    </location>
</feature>
<feature type="domain" description="Peptidase M16 N-terminal" evidence="2">
    <location>
        <begin position="39"/>
        <end position="181"/>
    </location>
</feature>
<dbReference type="EMBL" id="JBHUGH010000009">
    <property type="protein sequence ID" value="MFD1912669.1"/>
    <property type="molecule type" value="Genomic_DNA"/>
</dbReference>
<evidence type="ECO:0000259" key="3">
    <source>
        <dbReference type="Pfam" id="PF05193"/>
    </source>
</evidence>
<protein>
    <submittedName>
        <fullName evidence="4">M16 family metallopeptidase</fullName>
    </submittedName>
</protein>
<reference evidence="5" key="1">
    <citation type="journal article" date="2019" name="Int. J. Syst. Evol. Microbiol.">
        <title>The Global Catalogue of Microorganisms (GCM) 10K type strain sequencing project: providing services to taxonomists for standard genome sequencing and annotation.</title>
        <authorList>
            <consortium name="The Broad Institute Genomics Platform"/>
            <consortium name="The Broad Institute Genome Sequencing Center for Infectious Disease"/>
            <person name="Wu L."/>
            <person name="Ma J."/>
        </authorList>
    </citation>
    <scope>NUCLEOTIDE SEQUENCE [LARGE SCALE GENOMIC DNA]</scope>
    <source>
        <strain evidence="5">CGMCC 4.7242</strain>
    </source>
</reference>
<dbReference type="InterPro" id="IPR050361">
    <property type="entry name" value="MPP/UQCRC_Complex"/>
</dbReference>
<feature type="chain" id="PRO_5046519252" evidence="1">
    <location>
        <begin position="21"/>
        <end position="435"/>
    </location>
</feature>
<evidence type="ECO:0000259" key="2">
    <source>
        <dbReference type="Pfam" id="PF00675"/>
    </source>
</evidence>
<name>A0ABW4S5H5_9RHOB</name>